<accession>A0A1E3PG23</accession>
<feature type="coiled-coil region" evidence="11">
    <location>
        <begin position="39"/>
        <end position="70"/>
    </location>
</feature>
<gene>
    <name evidence="14" type="ORF">NADFUDRAFT_52646</name>
</gene>
<feature type="binding site" evidence="10">
    <location>
        <position position="180"/>
    </location>
    <ligand>
        <name>S-adenosyl-L-methionine</name>
        <dbReference type="ChEBI" id="CHEBI:59789"/>
    </ligand>
</feature>
<dbReference type="PANTHER" id="PTHR13563">
    <property type="entry name" value="TRNA (GUANINE-9-) METHYLTRANSFERASE"/>
    <property type="match status" value="1"/>
</dbReference>
<evidence type="ECO:0000256" key="9">
    <source>
        <dbReference type="PIRSR" id="PIRSR016323-1"/>
    </source>
</evidence>
<evidence type="ECO:0000259" key="13">
    <source>
        <dbReference type="PROSITE" id="PS51675"/>
    </source>
</evidence>
<dbReference type="Gene3D" id="3.40.1280.30">
    <property type="match status" value="1"/>
</dbReference>
<dbReference type="PIRSF" id="PIRSF016323">
    <property type="entry name" value="tRNA_m1G_mtfrase_met"/>
    <property type="match status" value="1"/>
</dbReference>
<evidence type="ECO:0000256" key="6">
    <source>
        <dbReference type="ARBA" id="ARBA00031792"/>
    </source>
</evidence>
<evidence type="ECO:0000256" key="11">
    <source>
        <dbReference type="SAM" id="Coils"/>
    </source>
</evidence>
<evidence type="ECO:0000313" key="14">
    <source>
        <dbReference type="EMBL" id="ODQ64318.1"/>
    </source>
</evidence>
<evidence type="ECO:0000256" key="8">
    <source>
        <dbReference type="ARBA" id="ARBA00048434"/>
    </source>
</evidence>
<feature type="region of interest" description="Disordered" evidence="12">
    <location>
        <begin position="273"/>
        <end position="310"/>
    </location>
</feature>
<proteinExistence type="predicted"/>
<dbReference type="EMBL" id="KV454412">
    <property type="protein sequence ID" value="ODQ64318.1"/>
    <property type="molecule type" value="Genomic_DNA"/>
</dbReference>
<dbReference type="PROSITE" id="PS51675">
    <property type="entry name" value="SAM_MT_TRM10"/>
    <property type="match status" value="1"/>
</dbReference>
<organism evidence="14 15">
    <name type="scientific">Nadsonia fulvescens var. elongata DSM 6958</name>
    <dbReference type="NCBI Taxonomy" id="857566"/>
    <lineage>
        <taxon>Eukaryota</taxon>
        <taxon>Fungi</taxon>
        <taxon>Dikarya</taxon>
        <taxon>Ascomycota</taxon>
        <taxon>Saccharomycotina</taxon>
        <taxon>Dipodascomycetes</taxon>
        <taxon>Dipodascales</taxon>
        <taxon>Dipodascales incertae sedis</taxon>
        <taxon>Nadsonia</taxon>
    </lineage>
</organism>
<dbReference type="Proteomes" id="UP000095009">
    <property type="component" value="Unassembled WGS sequence"/>
</dbReference>
<evidence type="ECO:0000256" key="4">
    <source>
        <dbReference type="ARBA" id="ARBA00022679"/>
    </source>
</evidence>
<feature type="domain" description="SAM-dependent MTase TRM10-type" evidence="13">
    <location>
        <begin position="81"/>
        <end position="273"/>
    </location>
</feature>
<dbReference type="EC" id="2.1.1.221" evidence="1"/>
<keyword evidence="15" id="KW-1185">Reference proteome</keyword>
<dbReference type="GO" id="GO:0000049">
    <property type="term" value="F:tRNA binding"/>
    <property type="evidence" value="ECO:0007669"/>
    <property type="project" value="TreeGrafter"/>
</dbReference>
<comment type="catalytic activity">
    <reaction evidence="8">
        <text>guanosine(9) in tRNA + S-adenosyl-L-methionine = N(1)-methylguanosine(9) in tRNA + S-adenosyl-L-homocysteine + H(+)</text>
        <dbReference type="Rhea" id="RHEA:43156"/>
        <dbReference type="Rhea" id="RHEA-COMP:10367"/>
        <dbReference type="Rhea" id="RHEA-COMP:10368"/>
        <dbReference type="ChEBI" id="CHEBI:15378"/>
        <dbReference type="ChEBI" id="CHEBI:57856"/>
        <dbReference type="ChEBI" id="CHEBI:59789"/>
        <dbReference type="ChEBI" id="CHEBI:73542"/>
        <dbReference type="ChEBI" id="CHEBI:74269"/>
        <dbReference type="EC" id="2.1.1.221"/>
    </reaction>
</comment>
<dbReference type="InterPro" id="IPR016653">
    <property type="entry name" value="TRM10/TRM10A"/>
</dbReference>
<sequence>MSEEVITPSPKCFSAPFNSKTAEIPEGMSKSEWKRQQKAKLFEEQKKEWTQKKKEKHKKLKAERKRQQEELIASGAIEAPVAVYKPPLKKVNAQVIIDCAFDDLMTDKERISLGSQILRVYSDNKRGPLTVNMMLSSFNKKLAHRFNTNMQGQHLQWKNVKILEDDYQIPGNDNANWVYLSSDSSNVLNELDENMTYVIGGIVDKGRYKNLCKDKADAQNIKTGRLPIEKYIQLAGRKVLTTNHVFELLLKWFEFKDWKAAFDAVLPQRKIIKHKDEEEEEEEAKEEEAIKEKEEEEEEEEEEEKIITES</sequence>
<feature type="binding site" evidence="10">
    <location>
        <position position="212"/>
    </location>
    <ligand>
        <name>S-adenosyl-L-methionine</name>
        <dbReference type="ChEBI" id="CHEBI:59789"/>
    </ligand>
</feature>
<reference evidence="14 15" key="1">
    <citation type="journal article" date="2016" name="Proc. Natl. Acad. Sci. U.S.A.">
        <title>Comparative genomics of biotechnologically important yeasts.</title>
        <authorList>
            <person name="Riley R."/>
            <person name="Haridas S."/>
            <person name="Wolfe K.H."/>
            <person name="Lopes M.R."/>
            <person name="Hittinger C.T."/>
            <person name="Goeker M."/>
            <person name="Salamov A.A."/>
            <person name="Wisecaver J.H."/>
            <person name="Long T.M."/>
            <person name="Calvey C.H."/>
            <person name="Aerts A.L."/>
            <person name="Barry K.W."/>
            <person name="Choi C."/>
            <person name="Clum A."/>
            <person name="Coughlan A.Y."/>
            <person name="Deshpande S."/>
            <person name="Douglass A.P."/>
            <person name="Hanson S.J."/>
            <person name="Klenk H.-P."/>
            <person name="LaButti K.M."/>
            <person name="Lapidus A."/>
            <person name="Lindquist E.A."/>
            <person name="Lipzen A.M."/>
            <person name="Meier-Kolthoff J.P."/>
            <person name="Ohm R.A."/>
            <person name="Otillar R.P."/>
            <person name="Pangilinan J.L."/>
            <person name="Peng Y."/>
            <person name="Rokas A."/>
            <person name="Rosa C.A."/>
            <person name="Scheuner C."/>
            <person name="Sibirny A.A."/>
            <person name="Slot J.C."/>
            <person name="Stielow J.B."/>
            <person name="Sun H."/>
            <person name="Kurtzman C.P."/>
            <person name="Blackwell M."/>
            <person name="Grigoriev I.V."/>
            <person name="Jeffries T.W."/>
        </authorList>
    </citation>
    <scope>NUCLEOTIDE SEQUENCE [LARGE SCALE GENOMIC DNA]</scope>
    <source>
        <strain evidence="14 15">DSM 6958</strain>
    </source>
</reference>
<dbReference type="InterPro" id="IPR038459">
    <property type="entry name" value="MT_TRM10-typ_sf"/>
</dbReference>
<protein>
    <recommendedName>
        <fullName evidence="2">tRNA (guanine(9)-N1)-methyltransferase</fullName>
        <ecNumber evidence="1">2.1.1.221</ecNumber>
    </recommendedName>
    <alternativeName>
        <fullName evidence="7">tRNA methyltransferase 10</fullName>
    </alternativeName>
    <alternativeName>
        <fullName evidence="6">tRNA(m1G9)-methyltransferase</fullName>
    </alternativeName>
</protein>
<evidence type="ECO:0000256" key="1">
    <source>
        <dbReference type="ARBA" id="ARBA00012797"/>
    </source>
</evidence>
<evidence type="ECO:0000256" key="12">
    <source>
        <dbReference type="SAM" id="MobiDB-lite"/>
    </source>
</evidence>
<name>A0A1E3PG23_9ASCO</name>
<evidence type="ECO:0000256" key="2">
    <source>
        <dbReference type="ARBA" id="ARBA00020451"/>
    </source>
</evidence>
<dbReference type="GO" id="GO:0052905">
    <property type="term" value="F:tRNA (guanosine(9)-N1)-methyltransferase activity"/>
    <property type="evidence" value="ECO:0007669"/>
    <property type="project" value="UniProtKB-EC"/>
</dbReference>
<feature type="binding site" evidence="10">
    <location>
        <position position="226"/>
    </location>
    <ligand>
        <name>S-adenosyl-L-methionine</name>
        <dbReference type="ChEBI" id="CHEBI:59789"/>
    </ligand>
</feature>
<evidence type="ECO:0000256" key="7">
    <source>
        <dbReference type="ARBA" id="ARBA00032166"/>
    </source>
</evidence>
<dbReference type="GO" id="GO:0005634">
    <property type="term" value="C:nucleus"/>
    <property type="evidence" value="ECO:0007669"/>
    <property type="project" value="TreeGrafter"/>
</dbReference>
<dbReference type="CDD" id="cd18089">
    <property type="entry name" value="SPOUT_Trm10-like"/>
    <property type="match status" value="1"/>
</dbReference>
<keyword evidence="5" id="KW-0949">S-adenosyl-L-methionine</keyword>
<dbReference type="PANTHER" id="PTHR13563:SF13">
    <property type="entry name" value="TRNA METHYLTRANSFERASE 10 HOMOLOG A"/>
    <property type="match status" value="1"/>
</dbReference>
<dbReference type="InterPro" id="IPR007356">
    <property type="entry name" value="tRNA_m1G_MeTrfase_euk"/>
</dbReference>
<evidence type="ECO:0000313" key="15">
    <source>
        <dbReference type="Proteomes" id="UP000095009"/>
    </source>
</evidence>
<dbReference type="AlphaFoldDB" id="A0A1E3PG23"/>
<evidence type="ECO:0000256" key="5">
    <source>
        <dbReference type="ARBA" id="ARBA00022691"/>
    </source>
</evidence>
<keyword evidence="3" id="KW-0489">Methyltransferase</keyword>
<feature type="active site" description="Proton acceptor" evidence="9">
    <location>
        <position position="204"/>
    </location>
</feature>
<feature type="compositionally biased region" description="Acidic residues" evidence="12">
    <location>
        <begin position="277"/>
        <end position="286"/>
    </location>
</feature>
<dbReference type="OrthoDB" id="278300at2759"/>
<keyword evidence="4" id="KW-0808">Transferase</keyword>
<dbReference type="STRING" id="857566.A0A1E3PG23"/>
<feature type="binding site" evidence="10">
    <location>
        <position position="200"/>
    </location>
    <ligand>
        <name>S-adenosyl-L-methionine</name>
        <dbReference type="ChEBI" id="CHEBI:59789"/>
    </ligand>
</feature>
<dbReference type="InterPro" id="IPR028564">
    <property type="entry name" value="MT_TRM10-typ"/>
</dbReference>
<feature type="region of interest" description="Disordered" evidence="12">
    <location>
        <begin position="1"/>
        <end position="37"/>
    </location>
</feature>
<dbReference type="GO" id="GO:0002939">
    <property type="term" value="P:tRNA N1-guanine methylation"/>
    <property type="evidence" value="ECO:0007669"/>
    <property type="project" value="TreeGrafter"/>
</dbReference>
<evidence type="ECO:0000256" key="3">
    <source>
        <dbReference type="ARBA" id="ARBA00022603"/>
    </source>
</evidence>
<evidence type="ECO:0000256" key="10">
    <source>
        <dbReference type="PIRSR" id="PIRSR016323-2"/>
    </source>
</evidence>
<keyword evidence="11" id="KW-0175">Coiled coil</keyword>
<feature type="compositionally biased region" description="Acidic residues" evidence="12">
    <location>
        <begin position="294"/>
        <end position="304"/>
    </location>
</feature>